<evidence type="ECO:0000256" key="8">
    <source>
        <dbReference type="ARBA" id="ARBA00023175"/>
    </source>
</evidence>
<feature type="coiled-coil region" evidence="10">
    <location>
        <begin position="2450"/>
        <end position="2484"/>
    </location>
</feature>
<dbReference type="InterPro" id="IPR036114">
    <property type="entry name" value="MYSc_Myo6"/>
</dbReference>
<gene>
    <name evidence="14" type="ORF">RN001_004691</name>
</gene>
<dbReference type="InterPro" id="IPR013766">
    <property type="entry name" value="Thioredoxin_domain"/>
</dbReference>
<organism evidence="14 15">
    <name type="scientific">Aquatica leii</name>
    <dbReference type="NCBI Taxonomy" id="1421715"/>
    <lineage>
        <taxon>Eukaryota</taxon>
        <taxon>Metazoa</taxon>
        <taxon>Ecdysozoa</taxon>
        <taxon>Arthropoda</taxon>
        <taxon>Hexapoda</taxon>
        <taxon>Insecta</taxon>
        <taxon>Pterygota</taxon>
        <taxon>Neoptera</taxon>
        <taxon>Endopterygota</taxon>
        <taxon>Coleoptera</taxon>
        <taxon>Polyphaga</taxon>
        <taxon>Elateriformia</taxon>
        <taxon>Elateroidea</taxon>
        <taxon>Lampyridae</taxon>
        <taxon>Luciolinae</taxon>
        <taxon>Aquatica</taxon>
    </lineage>
</organism>
<keyword evidence="8 9" id="KW-0505">Motor protein</keyword>
<evidence type="ECO:0000256" key="11">
    <source>
        <dbReference type="SAM" id="MobiDB-lite"/>
    </source>
</evidence>
<dbReference type="FunFam" id="1.20.58.530:FF:000006">
    <property type="entry name" value="Putative unconventional myosin-VI"/>
    <property type="match status" value="1"/>
</dbReference>
<dbReference type="GO" id="GO:0003774">
    <property type="term" value="F:cytoskeletal motor activity"/>
    <property type="evidence" value="ECO:0007669"/>
    <property type="project" value="UniProtKB-UniRule"/>
</dbReference>
<dbReference type="PRINTS" id="PR00193">
    <property type="entry name" value="MYOSINHEAVY"/>
</dbReference>
<feature type="region of interest" description="Actin-binding" evidence="9">
    <location>
        <begin position="2258"/>
        <end position="2280"/>
    </location>
</feature>
<dbReference type="CDD" id="cd21958">
    <property type="entry name" value="MyUb_Myo6"/>
    <property type="match status" value="1"/>
</dbReference>
<proteinExistence type="inferred from homology"/>
<dbReference type="Gene3D" id="3.40.50.11390">
    <property type="match status" value="1"/>
</dbReference>
<dbReference type="InterPro" id="IPR001609">
    <property type="entry name" value="Myosin_head_motor_dom-like"/>
</dbReference>
<feature type="domain" description="Myosin motor" evidence="13">
    <location>
        <begin position="1686"/>
        <end position="2378"/>
    </location>
</feature>
<evidence type="ECO:0000259" key="12">
    <source>
        <dbReference type="PROSITE" id="PS51352"/>
    </source>
</evidence>
<evidence type="ECO:0000256" key="3">
    <source>
        <dbReference type="ARBA" id="ARBA00022553"/>
    </source>
</evidence>
<accession>A0AAN7SHK4</accession>
<dbReference type="PROSITE" id="PS51456">
    <property type="entry name" value="MYOSIN_MOTOR"/>
    <property type="match status" value="1"/>
</dbReference>
<evidence type="ECO:0000256" key="9">
    <source>
        <dbReference type="PROSITE-ProRule" id="PRU00782"/>
    </source>
</evidence>
<dbReference type="InterPro" id="IPR027417">
    <property type="entry name" value="P-loop_NTPase"/>
</dbReference>
<keyword evidence="7 9" id="KW-0518">Myosin</keyword>
<evidence type="ECO:0008006" key="16">
    <source>
        <dbReference type="Google" id="ProtNLM"/>
    </source>
</evidence>
<keyword evidence="9" id="KW-0009">Actin-binding</keyword>
<dbReference type="Gene3D" id="3.40.30.10">
    <property type="entry name" value="Glutaredoxin"/>
    <property type="match status" value="14"/>
</dbReference>
<sequence>MWWWLLLVALATAKRAPTPQEPVIEEVNAKQLERLLDEKDYVAVFWYARSCTTCDHVLQELEKIDDDTDTFGVDFVKINDKRLAKQYGIKNFPALTYFREKKPIIYEGDLTEEQDVLEFLTSLEAMDLPDRIEEVNARILEKIVQETDFVAVLFCPDTTSCPRVGITKPECKKCSKVLQELENIDDEADQLGIGFVKINDENLAEEYNLGELPALVYYRHQIPIIYEGELTKEEDVLEWLVQHKSTGDEEDIIEDVTAKTLATLINSVENLVVLFYDHADHDSMAILDDLETIDDDCDKHGMQFVKIDDPSAAEEFGLDSLPTIVYFEKGLPNVYDGDLQKEELLLEWLVHQLEKDEIEDVTDEMLDKLIKDSKALAVLFYDDNDRKSQRVLNELENIDDECDQLGIVFVKIDNEEEAKEYGIEEIPALIYFENGIPTLYNGNLEEEEKVLKWFEHQIKSDEIEDVTDEMLDIIIDKFHYVAVLFYDKTQKKSQKVLAELENIDDECDHNGIAFVKIDDPAEAKEYGIDVIPTLVFFEKKIPHLYEGDLMKEDDLLGWLLHQKKHYEIPEVTDEMMDRLIETVDYLAVLFYDKDDKQDIRVLNELENIDDDLDKEGIIIVRIDNKEEAKEFGIDHLPTLIYFEDKIPALYEGDLMNEDEVLKWLITQKNTATIEEVTDEILEDLIEEHEYVVVYFSGQCDKGQECDNILEELENIDDELDETGIVFVTTEDQTIAKKHAIKTFPKLVFFRNKEPLIYTGDLNDEDEVLAWITDEDTLEIPDRIEEVNTKMLDKILAENDHVVVFFYKEGDKKSQKILQELENIDDECEEKDVDFVKTSDAGIEKEYDLPTLPALAFYRHRFREFYPGDLMQEEAILEWILDLQHSNPDVIENVDRKTLQVLINDVEHLAVFFYSDKCEKCDEILEELETIDDDTDKHNIQFVKSKDAKLAAEIGIFSFPALVYYETGVPIMYDGNLLDETEVLEWMMAQKNDASVEEINRETLFKYIETKEFLAVVFYKEEDPNTPKILRHIELIDDEAAEYGIKMVKMKDRLMAKKYGFRDPPGLSYFRKGKVLNYDGDIDDEEEILDWLTDPENMELTDHIEKINRKMFDKIRQRTDYVAVFLYSSDCKQCPKVLIEVEHIDDEADAAGINFVKIEDKKMAKEFGVFALPSILFFKMGSKEPVIYAGDLYDEQQILQWLLTQKDPSGDVIESMEGEALLDIIENEDAVAVYFYSEACQQCGKILEELENIDDDCEKHGIMFVKTQDYKIAEKYGATEFPILIYFETGIGSMFEGDLGVEEEVLQWLIQQRTEDRIELITRVMLESHVEDTQYLAVYFYKQNCHICEQILENLENIDDECDVYGIHLVRIQDPQLAKRYSIKTFPALVYFRNGNPLLFEGDLQNEQSVLEWLVDDDNRELADEIESVNERMLMRLLNESPLLAVFFYDEDCPECDEILEQLEEIDGEADLFGIDFVKICSTEAAVEHGLHSLPALIYFRKQTPMIYDGDLMQADRVLDWLTSQDVFEIKNEIEEVNRKMLDKILDENEFVAVYFYEAHSEESRIILEKLENIDSETDNFDITFVKMSDPRYARKWGVTQLPAIVYFRKRFPSIFREALGYAVLFCRWFSLFLQHLDSYLIFCNWINKKCKNGHCVGPRFQRRLHPKYPKRICSFNDIYQVGQHNKEHDDNCEMMFLNEGTLLNNIKRMYYKNRIYSYVANILIAVNPYKEISSLYSTDAIRQYKGKSLGQEPPHVFAMADKAFRDMKVLKQSQSIIVSGESGAGKTESTKHLLRFLCNNWSTSASPIEQKILDANPVLEAFGNAKTTRNNNSSRFGKFIEVHFDKKFQVAGGYISHYLLEKSRICSSTGDERSYHVFYILMAGAPEALRQKLHLTQPDHFNYLRNGCTRYFVSSKNEKLISSEQKSASQLREGPLKDTIVDDVEDFQILDKALSTLGLNDNERQEIYSMVAAVLHLGNITFEDNPEDTRGGCRVSQSSEKSLIVAATLLGIDPTELRQSLVSRVMQSSRGGLKGTVIMVPLKIYEANNARDALAKAIYNKLFDYIVYRINQSIPFVASSYYIGVLDIAGFEFFTVNSFEQFCINYCNEKLQQFFNETVLKYEQDLYKKEGLNVPEIKFVDNQDCIDIIETKNNGIFAILDEESKLPKPSYVHFTSEVHNRWNNHFRLGLPRSSRLKTHRNIRDDEGFIIRHFAGGVCYQTLHFIEKNNDALHASLEGIVQERKLTFISVGNKFKTQLAELMDKLKNNGTNFIRCIKPNNKMIDQQFDGALSLMQLKCSGMTHVLELMEHGYPSRTPFSELFDMYKQYLPKELKQLSPRIFCEAMLNSLKLREKDYKFGVTRVFFRPGKFAEFDKIMRSDPENLKEIVVTVRKWLTKSRWIKSQFCALTVIKLKNKILYRREALIKIQKTVRGHLVKKRHAPRIQGIRKIKALDDKLQGLNSIASQLKKNKEDSINQINILKNDISGAIAKIKKDNRIESITIESLYNELLGKLDNEMNTLKKKLQDQKNAEEQERLRKIQEEMERERKRKEEEERKLREEEENRRKKAEIEARRKQEEEERKKQEEADRKAALELQAQQEREAQEERRYQEHLEQERQDHELALRLAQESNGQVEESPSLIRNGPVDSTYQLKKLNRSEAVKNDREASNKGKYDLSKWKYSELRDTINTSCDIELLEACRHEFHRRLKVYHAWKAKNRKRTVMDENERAPKSVMDAASKTPKVQQKTSVLENSQRYFRIPFVRPGAVVVGEHKRGWWFAHFDGQYVARQMELHPDKAPILLVAGKDDMQMCELSLEETGLTRKRGAEILENEFNKEWERNGGKLYVRPADRKR</sequence>
<dbReference type="InterPro" id="IPR049016">
    <property type="entry name" value="MYO6_lever"/>
</dbReference>
<evidence type="ECO:0000256" key="5">
    <source>
        <dbReference type="ARBA" id="ARBA00022840"/>
    </source>
</evidence>
<dbReference type="Proteomes" id="UP001353858">
    <property type="component" value="Unassembled WGS sequence"/>
</dbReference>
<dbReference type="EMBL" id="JARPUR010000002">
    <property type="protein sequence ID" value="KAK4881372.1"/>
    <property type="molecule type" value="Genomic_DNA"/>
</dbReference>
<dbReference type="Gene3D" id="6.10.220.10">
    <property type="match status" value="1"/>
</dbReference>
<dbReference type="GO" id="GO:0005516">
    <property type="term" value="F:calmodulin binding"/>
    <property type="evidence" value="ECO:0007669"/>
    <property type="project" value="UniProtKB-KW"/>
</dbReference>
<dbReference type="GO" id="GO:0016459">
    <property type="term" value="C:myosin complex"/>
    <property type="evidence" value="ECO:0007669"/>
    <property type="project" value="UniProtKB-KW"/>
</dbReference>
<dbReference type="GO" id="GO:0005524">
    <property type="term" value="F:ATP binding"/>
    <property type="evidence" value="ECO:0007669"/>
    <property type="project" value="UniProtKB-UniRule"/>
</dbReference>
<dbReference type="CDD" id="cd02961">
    <property type="entry name" value="PDI_a_family"/>
    <property type="match status" value="7"/>
</dbReference>
<dbReference type="Pfam" id="PF16521">
    <property type="entry name" value="Myosin-VI_CBD"/>
    <property type="match status" value="1"/>
</dbReference>
<dbReference type="GO" id="GO:0003779">
    <property type="term" value="F:actin binding"/>
    <property type="evidence" value="ECO:0007669"/>
    <property type="project" value="UniProtKB-KW"/>
</dbReference>
<dbReference type="Gene3D" id="1.10.10.820">
    <property type="match status" value="1"/>
</dbReference>
<dbReference type="GO" id="GO:0005737">
    <property type="term" value="C:cytoplasm"/>
    <property type="evidence" value="ECO:0007669"/>
    <property type="project" value="UniProtKB-SubCell"/>
</dbReference>
<feature type="domain" description="Thioredoxin" evidence="12">
    <location>
        <begin position="318"/>
        <end position="459"/>
    </location>
</feature>
<feature type="domain" description="Thioredoxin" evidence="12">
    <location>
        <begin position="640"/>
        <end position="796"/>
    </location>
</feature>
<dbReference type="PROSITE" id="PS51352">
    <property type="entry name" value="THIOREDOXIN_2"/>
    <property type="match status" value="4"/>
</dbReference>
<feature type="binding site" evidence="9">
    <location>
        <begin position="1780"/>
        <end position="1787"/>
    </location>
    <ligand>
        <name>ATP</name>
        <dbReference type="ChEBI" id="CHEBI:30616"/>
    </ligand>
</feature>
<keyword evidence="6" id="KW-0112">Calmodulin-binding</keyword>
<evidence type="ECO:0000313" key="15">
    <source>
        <dbReference type="Proteomes" id="UP001353858"/>
    </source>
</evidence>
<feature type="domain" description="Thioredoxin" evidence="12">
    <location>
        <begin position="5"/>
        <end position="125"/>
    </location>
</feature>
<dbReference type="SUPFAM" id="SSF52833">
    <property type="entry name" value="Thioredoxin-like"/>
    <property type="match status" value="11"/>
</dbReference>
<dbReference type="CDD" id="cd02947">
    <property type="entry name" value="TRX_family"/>
    <property type="match status" value="2"/>
</dbReference>
<dbReference type="Pfam" id="PF00063">
    <property type="entry name" value="Myosin_head"/>
    <property type="match status" value="1"/>
</dbReference>
<reference evidence="15" key="1">
    <citation type="submission" date="2023-01" db="EMBL/GenBank/DDBJ databases">
        <title>Key to firefly adult light organ development and bioluminescence: homeobox transcription factors regulate luciferase expression and transportation to peroxisome.</title>
        <authorList>
            <person name="Fu X."/>
        </authorList>
    </citation>
    <scope>NUCLEOTIDE SEQUENCE [LARGE SCALE GENOMIC DNA]</scope>
</reference>
<keyword evidence="15" id="KW-1185">Reference proteome</keyword>
<keyword evidence="2" id="KW-0963">Cytoplasm</keyword>
<dbReference type="Gene3D" id="3.40.850.10">
    <property type="entry name" value="Kinesin motor domain"/>
    <property type="match status" value="1"/>
</dbReference>
<evidence type="ECO:0000256" key="4">
    <source>
        <dbReference type="ARBA" id="ARBA00022741"/>
    </source>
</evidence>
<comment type="subcellular location">
    <subcellularLocation>
        <location evidence="1">Cytoplasm</location>
    </subcellularLocation>
</comment>
<dbReference type="Gene3D" id="1.20.120.720">
    <property type="entry name" value="Myosin VI head, motor domain, U50 subdomain"/>
    <property type="match status" value="1"/>
</dbReference>
<dbReference type="InterPro" id="IPR036961">
    <property type="entry name" value="Kinesin_motor_dom_sf"/>
</dbReference>
<evidence type="ECO:0000256" key="2">
    <source>
        <dbReference type="ARBA" id="ARBA00022490"/>
    </source>
</evidence>
<keyword evidence="5 9" id="KW-0067">ATP-binding</keyword>
<dbReference type="Pfam" id="PF00085">
    <property type="entry name" value="Thioredoxin"/>
    <property type="match status" value="1"/>
</dbReference>
<evidence type="ECO:0000259" key="13">
    <source>
        <dbReference type="PROSITE" id="PS51456"/>
    </source>
</evidence>
<keyword evidence="3" id="KW-0597">Phosphoprotein</keyword>
<protein>
    <recommendedName>
        <fullName evidence="16">Thioredoxin domain-containing protein</fullName>
    </recommendedName>
</protein>
<feature type="region of interest" description="Disordered" evidence="11">
    <location>
        <begin position="2544"/>
        <end position="2591"/>
    </location>
</feature>
<name>A0AAN7SHK4_9COLE</name>
<dbReference type="Gene3D" id="1.20.58.530">
    <property type="match status" value="1"/>
</dbReference>
<feature type="domain" description="Thioredoxin" evidence="12">
    <location>
        <begin position="1398"/>
        <end position="1546"/>
    </location>
</feature>
<comment type="similarity">
    <text evidence="9">Belongs to the TRAFAC class myosin-kinesin ATPase superfamily. Myosin family.</text>
</comment>
<dbReference type="CDD" id="cd01382">
    <property type="entry name" value="MYSc_Myo6"/>
    <property type="match status" value="1"/>
</dbReference>
<comment type="caution">
    <text evidence="14">The sequence shown here is derived from an EMBL/GenBank/DDBJ whole genome shotgun (WGS) entry which is preliminary data.</text>
</comment>
<dbReference type="Pfam" id="PF21521">
    <property type="entry name" value="MYO6_lever"/>
    <property type="match status" value="1"/>
</dbReference>
<dbReference type="InterPro" id="IPR036249">
    <property type="entry name" value="Thioredoxin-like_sf"/>
</dbReference>
<evidence type="ECO:0000256" key="7">
    <source>
        <dbReference type="ARBA" id="ARBA00023123"/>
    </source>
</evidence>
<dbReference type="InterPro" id="IPR032412">
    <property type="entry name" value="Myosin-VI_CBD"/>
</dbReference>
<dbReference type="Gene3D" id="3.30.70.1590">
    <property type="match status" value="1"/>
</dbReference>
<dbReference type="PANTHER" id="PTHR19991">
    <property type="entry name" value="L 2 01289"/>
    <property type="match status" value="1"/>
</dbReference>
<evidence type="ECO:0000256" key="6">
    <source>
        <dbReference type="ARBA" id="ARBA00022860"/>
    </source>
</evidence>
<keyword evidence="10" id="KW-0175">Coiled coil</keyword>
<evidence type="ECO:0000313" key="14">
    <source>
        <dbReference type="EMBL" id="KAK4881372.1"/>
    </source>
</evidence>
<dbReference type="CDD" id="cd21759">
    <property type="entry name" value="CBD_MYO6-like"/>
    <property type="match status" value="1"/>
</dbReference>
<keyword evidence="4 9" id="KW-0547">Nucleotide-binding</keyword>
<dbReference type="PANTHER" id="PTHR19991:SF3">
    <property type="entry name" value="LETHAL (2) 01289, ISOFORM F"/>
    <property type="match status" value="1"/>
</dbReference>
<dbReference type="SMART" id="SM00242">
    <property type="entry name" value="MYSc"/>
    <property type="match status" value="1"/>
</dbReference>
<dbReference type="SUPFAM" id="SSF52540">
    <property type="entry name" value="P-loop containing nucleoside triphosphate hydrolases"/>
    <property type="match status" value="1"/>
</dbReference>
<evidence type="ECO:0000256" key="1">
    <source>
        <dbReference type="ARBA" id="ARBA00004496"/>
    </source>
</evidence>
<evidence type="ECO:0000256" key="10">
    <source>
        <dbReference type="SAM" id="Coils"/>
    </source>
</evidence>
<dbReference type="PROSITE" id="PS50096">
    <property type="entry name" value="IQ"/>
    <property type="match status" value="1"/>
</dbReference>